<organism evidence="3 4">
    <name type="scientific">Roseovarius litorisediminis</name>
    <dbReference type="NCBI Taxonomy" id="1312363"/>
    <lineage>
        <taxon>Bacteria</taxon>
        <taxon>Pseudomonadati</taxon>
        <taxon>Pseudomonadota</taxon>
        <taxon>Alphaproteobacteria</taxon>
        <taxon>Rhodobacterales</taxon>
        <taxon>Roseobacteraceae</taxon>
        <taxon>Roseovarius</taxon>
    </lineage>
</organism>
<keyword evidence="2" id="KW-0732">Signal</keyword>
<proteinExistence type="predicted"/>
<dbReference type="RefSeq" id="WP_176228558.1">
    <property type="nucleotide sequence ID" value="NZ_FWFL01000002.1"/>
</dbReference>
<accession>A0A1Y5RMB6</accession>
<evidence type="ECO:0000256" key="1">
    <source>
        <dbReference type="SAM" id="MobiDB-lite"/>
    </source>
</evidence>
<feature type="chain" id="PRO_5012938396" description="Lipoprotein" evidence="2">
    <location>
        <begin position="25"/>
        <end position="200"/>
    </location>
</feature>
<name>A0A1Y5RMB6_9RHOB</name>
<keyword evidence="4" id="KW-1185">Reference proteome</keyword>
<dbReference type="PROSITE" id="PS51257">
    <property type="entry name" value="PROKAR_LIPOPROTEIN"/>
    <property type="match status" value="1"/>
</dbReference>
<protein>
    <recommendedName>
        <fullName evidence="5">Lipoprotein</fullName>
    </recommendedName>
</protein>
<evidence type="ECO:0008006" key="5">
    <source>
        <dbReference type="Google" id="ProtNLM"/>
    </source>
</evidence>
<feature type="region of interest" description="Disordered" evidence="1">
    <location>
        <begin position="178"/>
        <end position="200"/>
    </location>
</feature>
<dbReference type="AlphaFoldDB" id="A0A1Y5RMB6"/>
<evidence type="ECO:0000313" key="3">
    <source>
        <dbReference type="EMBL" id="SLN20783.1"/>
    </source>
</evidence>
<reference evidence="3 4" key="1">
    <citation type="submission" date="2017-03" db="EMBL/GenBank/DDBJ databases">
        <authorList>
            <person name="Afonso C.L."/>
            <person name="Miller P.J."/>
            <person name="Scott M.A."/>
            <person name="Spackman E."/>
            <person name="Goraichik I."/>
            <person name="Dimitrov K.M."/>
            <person name="Suarez D.L."/>
            <person name="Swayne D.E."/>
        </authorList>
    </citation>
    <scope>NUCLEOTIDE SEQUENCE [LARGE SCALE GENOMIC DNA]</scope>
    <source>
        <strain evidence="3 4">CECT 8287</strain>
    </source>
</reference>
<dbReference type="Proteomes" id="UP000193827">
    <property type="component" value="Unassembled WGS sequence"/>
</dbReference>
<gene>
    <name evidence="3" type="ORF">PEL8287_00871</name>
</gene>
<evidence type="ECO:0000313" key="4">
    <source>
        <dbReference type="Proteomes" id="UP000193827"/>
    </source>
</evidence>
<evidence type="ECO:0000256" key="2">
    <source>
        <dbReference type="SAM" id="SignalP"/>
    </source>
</evidence>
<feature type="signal peptide" evidence="2">
    <location>
        <begin position="1"/>
        <end position="24"/>
    </location>
</feature>
<sequence>MRSVMIAVSAAMMLGGCAAESVWAPDEAVAKAAYHHDGPTRLTLYTMLNNRSGAGAHTSLMVNGSQRIIFDPAGSFKHPSIPERNDVVFGVTPQVEDVYTRYHARETYHVKVQKLDVSPEVAARAMQLVQSYGPVPSAQCSRSTSTILAQLFPGQVKPTWYPKQLAEEFGKLPGVREQELYEDDSDDNSKVLREWTPGLS</sequence>
<dbReference type="EMBL" id="FWFL01000002">
    <property type="protein sequence ID" value="SLN20783.1"/>
    <property type="molecule type" value="Genomic_DNA"/>
</dbReference>